<accession>A0A4R3N767</accession>
<dbReference type="Proteomes" id="UP000295717">
    <property type="component" value="Unassembled WGS sequence"/>
</dbReference>
<dbReference type="EMBL" id="SMAO01000001">
    <property type="protein sequence ID" value="TCT23976.1"/>
    <property type="molecule type" value="Genomic_DNA"/>
</dbReference>
<gene>
    <name evidence="2" type="ORF">EDC35_101293</name>
</gene>
<protein>
    <submittedName>
        <fullName evidence="2">Uncharacterized protein</fullName>
    </submittedName>
</protein>
<dbReference type="AlphaFoldDB" id="A0A4R3N767"/>
<feature type="chain" id="PRO_5020313059" evidence="1">
    <location>
        <begin position="23"/>
        <end position="71"/>
    </location>
</feature>
<feature type="signal peptide" evidence="1">
    <location>
        <begin position="1"/>
        <end position="22"/>
    </location>
</feature>
<comment type="caution">
    <text evidence="2">The sequence shown here is derived from an EMBL/GenBank/DDBJ whole genome shotgun (WGS) entry which is preliminary data.</text>
</comment>
<reference evidence="2 3" key="1">
    <citation type="submission" date="2019-03" db="EMBL/GenBank/DDBJ databases">
        <title>Genomic Encyclopedia of Type Strains, Phase IV (KMG-IV): sequencing the most valuable type-strain genomes for metagenomic binning, comparative biology and taxonomic classification.</title>
        <authorList>
            <person name="Goeker M."/>
        </authorList>
    </citation>
    <scope>NUCLEOTIDE SEQUENCE [LARGE SCALE GENOMIC DNA]</scope>
    <source>
        <strain evidence="2 3">DSM 13587</strain>
    </source>
</reference>
<keyword evidence="1" id="KW-0732">Signal</keyword>
<name>A0A4R3N767_9GAMM</name>
<evidence type="ECO:0000256" key="1">
    <source>
        <dbReference type="SAM" id="SignalP"/>
    </source>
</evidence>
<evidence type="ECO:0000313" key="3">
    <source>
        <dbReference type="Proteomes" id="UP000295717"/>
    </source>
</evidence>
<evidence type="ECO:0000313" key="2">
    <source>
        <dbReference type="EMBL" id="TCT23976.1"/>
    </source>
</evidence>
<proteinExistence type="predicted"/>
<keyword evidence="3" id="KW-1185">Reference proteome</keyword>
<organism evidence="2 3">
    <name type="scientific">Thiobaca trueperi</name>
    <dbReference type="NCBI Taxonomy" id="127458"/>
    <lineage>
        <taxon>Bacteria</taxon>
        <taxon>Pseudomonadati</taxon>
        <taxon>Pseudomonadota</taxon>
        <taxon>Gammaproteobacteria</taxon>
        <taxon>Chromatiales</taxon>
        <taxon>Chromatiaceae</taxon>
        <taxon>Thiobaca</taxon>
    </lineage>
</organism>
<sequence>MTKTSRWILLLLLLMALTPAQAADLSAAETSGERRPLKTTIVKALTFEVASSTTVYDHTERDTLSPPNVVN</sequence>